<name>A0A1F4UXF0_UNCKA</name>
<accession>A0A1F4UXF0</accession>
<dbReference type="AlphaFoldDB" id="A0A1F4UXF0"/>
<proteinExistence type="predicted"/>
<organism evidence="2 3">
    <name type="scientific">candidate division WWE3 bacterium RBG_16_37_10</name>
    <dbReference type="NCBI Taxonomy" id="1802610"/>
    <lineage>
        <taxon>Bacteria</taxon>
        <taxon>Katanobacteria</taxon>
    </lineage>
</organism>
<evidence type="ECO:0000256" key="1">
    <source>
        <dbReference type="SAM" id="MobiDB-lite"/>
    </source>
</evidence>
<comment type="caution">
    <text evidence="2">The sequence shown here is derived from an EMBL/GenBank/DDBJ whole genome shotgun (WGS) entry which is preliminary data.</text>
</comment>
<feature type="compositionally biased region" description="Polar residues" evidence="1">
    <location>
        <begin position="1"/>
        <end position="17"/>
    </location>
</feature>
<gene>
    <name evidence="2" type="ORF">A2W32_05470</name>
</gene>
<sequence>MVNSKQKLTSQKGTHNAQRFWKGMPPRMRALAEPSGKKRAKPGTKGEGDYFRIVVRPKEDFVFFRYHDVGTPGHIQRLTGKRSSGSWDTQAWLISKSDAHIENGRLVPDSENAKELLNNLGSVPKLLKGDVFSAKDRQNIPEKEKPTEAQEKAYRENIAKAQKARRKS</sequence>
<evidence type="ECO:0000313" key="3">
    <source>
        <dbReference type="Proteomes" id="UP000177371"/>
    </source>
</evidence>
<feature type="region of interest" description="Disordered" evidence="1">
    <location>
        <begin position="1"/>
        <end position="47"/>
    </location>
</feature>
<feature type="region of interest" description="Disordered" evidence="1">
    <location>
        <begin position="131"/>
        <end position="168"/>
    </location>
</feature>
<protein>
    <submittedName>
        <fullName evidence="2">Uncharacterized protein</fullName>
    </submittedName>
</protein>
<evidence type="ECO:0000313" key="2">
    <source>
        <dbReference type="EMBL" id="OGC49601.1"/>
    </source>
</evidence>
<dbReference type="STRING" id="1802610.A2W32_05470"/>
<dbReference type="EMBL" id="MEUT01000048">
    <property type="protein sequence ID" value="OGC49601.1"/>
    <property type="molecule type" value="Genomic_DNA"/>
</dbReference>
<reference evidence="2 3" key="1">
    <citation type="journal article" date="2016" name="Nat. Commun.">
        <title>Thousands of microbial genomes shed light on interconnected biogeochemical processes in an aquifer system.</title>
        <authorList>
            <person name="Anantharaman K."/>
            <person name="Brown C.T."/>
            <person name="Hug L.A."/>
            <person name="Sharon I."/>
            <person name="Castelle C.J."/>
            <person name="Probst A.J."/>
            <person name="Thomas B.C."/>
            <person name="Singh A."/>
            <person name="Wilkins M.J."/>
            <person name="Karaoz U."/>
            <person name="Brodie E.L."/>
            <person name="Williams K.H."/>
            <person name="Hubbard S.S."/>
            <person name="Banfield J.F."/>
        </authorList>
    </citation>
    <scope>NUCLEOTIDE SEQUENCE [LARGE SCALE GENOMIC DNA]</scope>
</reference>
<dbReference type="Proteomes" id="UP000177371">
    <property type="component" value="Unassembled WGS sequence"/>
</dbReference>
<feature type="compositionally biased region" description="Basic and acidic residues" evidence="1">
    <location>
        <begin position="133"/>
        <end position="158"/>
    </location>
</feature>